<dbReference type="EMBL" id="JMFG01000023">
    <property type="protein sequence ID" value="KDA53354.1"/>
    <property type="molecule type" value="Genomic_DNA"/>
</dbReference>
<reference evidence="2 3" key="1">
    <citation type="submission" date="2014-04" db="EMBL/GenBank/DDBJ databases">
        <title>The Genome Sequence of Thermoanaerobaculum aquaticum MP-01, The First Cultivated Group 23 Acidobacterium.</title>
        <authorList>
            <person name="Stamps B.W."/>
            <person name="Losey N.A."/>
            <person name="Lawson P.A."/>
            <person name="Stevenson B.S."/>
        </authorList>
    </citation>
    <scope>NUCLEOTIDE SEQUENCE [LARGE SCALE GENOMIC DNA]</scope>
    <source>
        <strain evidence="2 3">MP-01</strain>
    </source>
</reference>
<comment type="caution">
    <text evidence="2">The sequence shown here is derived from an EMBL/GenBank/DDBJ whole genome shotgun (WGS) entry which is preliminary data.</text>
</comment>
<feature type="transmembrane region" description="Helical" evidence="1">
    <location>
        <begin position="67"/>
        <end position="91"/>
    </location>
</feature>
<dbReference type="AlphaFoldDB" id="A0A062XVF5"/>
<evidence type="ECO:0000256" key="1">
    <source>
        <dbReference type="SAM" id="Phobius"/>
    </source>
</evidence>
<evidence type="ECO:0000313" key="3">
    <source>
        <dbReference type="Proteomes" id="UP000027284"/>
    </source>
</evidence>
<evidence type="ECO:0008006" key="4">
    <source>
        <dbReference type="Google" id="ProtNLM"/>
    </source>
</evidence>
<name>A0A062XVF5_9BACT</name>
<sequence>MSSPRLPFDVELAWGTAPAPKVEAPRPAGFLRLFLALLGDLGLAAVMLFAVAAGASRFQLSWSGLEVAGVLVVSLGLLAGWVEVACLWFFHRTVGMQLVGVRFEKPLKLKKAVFLWFLVLLAAPLLGLPLLLGGRGSRGLEKLAGSALTLESHPAGA</sequence>
<feature type="transmembrane region" description="Helical" evidence="1">
    <location>
        <begin position="112"/>
        <end position="132"/>
    </location>
</feature>
<keyword evidence="1" id="KW-0812">Transmembrane</keyword>
<gene>
    <name evidence="2" type="ORF">EG19_06285</name>
</gene>
<dbReference type="STRING" id="1312852.EG19_06285"/>
<protein>
    <recommendedName>
        <fullName evidence="4">RDD domain-containing protein</fullName>
    </recommendedName>
</protein>
<evidence type="ECO:0000313" key="2">
    <source>
        <dbReference type="EMBL" id="KDA53354.1"/>
    </source>
</evidence>
<dbReference type="Proteomes" id="UP000027284">
    <property type="component" value="Unassembled WGS sequence"/>
</dbReference>
<keyword evidence="1" id="KW-0472">Membrane</keyword>
<feature type="transmembrane region" description="Helical" evidence="1">
    <location>
        <begin position="30"/>
        <end position="55"/>
    </location>
</feature>
<accession>A0A062XVF5</accession>
<organism evidence="2 3">
    <name type="scientific">Thermoanaerobaculum aquaticum</name>
    <dbReference type="NCBI Taxonomy" id="1312852"/>
    <lineage>
        <taxon>Bacteria</taxon>
        <taxon>Pseudomonadati</taxon>
        <taxon>Acidobacteriota</taxon>
        <taxon>Thermoanaerobaculia</taxon>
        <taxon>Thermoanaerobaculales</taxon>
        <taxon>Thermoanaerobaculaceae</taxon>
        <taxon>Thermoanaerobaculum</taxon>
    </lineage>
</organism>
<keyword evidence="1" id="KW-1133">Transmembrane helix</keyword>
<proteinExistence type="predicted"/>
<keyword evidence="3" id="KW-1185">Reference proteome</keyword>